<sequence>MVMKYTIKNQKHGLRLICRQKCLAVALVAAMSICGSAEAFEIPTDNEDVVIHWDNTFRYTLAQRLKGQSKDIAGSANNNDGDRNFDVGIVSSRLDLLTETDLVYKKDFGFRLSGALWYDPIYKAGLDNNSAMFSNHLEKGTPSTGLNQYTKRRFGGPDGELLDAFVFGKYDAGDVPINVRAGRHTIYWGEAFFPGAGANGISYAQSPIDMAKALAMPGVELKEIFRPLNQVSVQIQPTKELTIAGQYYLEWESNIFPEGGSYLGMVDGLMNSGESFIFPGPPGGPPLVWVPNGGDRRPSDARDWGLKVAYSPEWLNGTLGFHYRNFSDKMPQVLMDASGYHNDYKSNISLYGISFAKQILGVSVGSEISYRRNMPLTSSWFSPAGARGDTMHAVVNFLTLLPKTPLFDTGSAILEFAYGRWNRVSENAQYFTGSAGTNLMGGPTNVGLDATTRDNSVVTVNLVPEWKQVLPGVDMAMPLNFSMGMHGNAATALGGNEGVGSYSAGLSFDVFAKYKIDLTYASFFGTVHPNAGGQVLPPGLADPGQGAQGMIALLRDRDLLSLTLKATF</sequence>
<keyword evidence="1" id="KW-0732">Signal</keyword>
<dbReference type="AlphaFoldDB" id="A0A562V597"/>
<gene>
    <name evidence="2" type="ORF">JN12_03981</name>
</gene>
<evidence type="ECO:0000313" key="2">
    <source>
        <dbReference type="EMBL" id="TWJ13066.1"/>
    </source>
</evidence>
<proteinExistence type="predicted"/>
<name>A0A562V597_9BACT</name>
<protein>
    <submittedName>
        <fullName evidence="2">Uncharacterized protein DUF1302</fullName>
    </submittedName>
</protein>
<dbReference type="Pfam" id="PF06980">
    <property type="entry name" value="DUF1302"/>
    <property type="match status" value="1"/>
</dbReference>
<dbReference type="EMBL" id="VLLN01000048">
    <property type="protein sequence ID" value="TWJ13066.1"/>
    <property type="molecule type" value="Genomic_DNA"/>
</dbReference>
<evidence type="ECO:0000256" key="1">
    <source>
        <dbReference type="SAM" id="SignalP"/>
    </source>
</evidence>
<comment type="caution">
    <text evidence="2">The sequence shown here is derived from an EMBL/GenBank/DDBJ whole genome shotgun (WGS) entry which is preliminary data.</text>
</comment>
<feature type="signal peptide" evidence="1">
    <location>
        <begin position="1"/>
        <end position="39"/>
    </location>
</feature>
<organism evidence="2 3">
    <name type="scientific">Geobacter argillaceus</name>
    <dbReference type="NCBI Taxonomy" id="345631"/>
    <lineage>
        <taxon>Bacteria</taxon>
        <taxon>Pseudomonadati</taxon>
        <taxon>Thermodesulfobacteriota</taxon>
        <taxon>Desulfuromonadia</taxon>
        <taxon>Geobacterales</taxon>
        <taxon>Geobacteraceae</taxon>
        <taxon>Geobacter</taxon>
    </lineage>
</organism>
<dbReference type="Proteomes" id="UP000319449">
    <property type="component" value="Unassembled WGS sequence"/>
</dbReference>
<dbReference type="InterPro" id="IPR010727">
    <property type="entry name" value="DUF1302"/>
</dbReference>
<accession>A0A562V597</accession>
<feature type="chain" id="PRO_5021848740" evidence="1">
    <location>
        <begin position="40"/>
        <end position="568"/>
    </location>
</feature>
<keyword evidence="3" id="KW-1185">Reference proteome</keyword>
<dbReference type="OrthoDB" id="5499740at2"/>
<reference evidence="2 3" key="1">
    <citation type="submission" date="2019-07" db="EMBL/GenBank/DDBJ databases">
        <title>Genomic Encyclopedia of Archaeal and Bacterial Type Strains, Phase II (KMG-II): from individual species to whole genera.</title>
        <authorList>
            <person name="Goeker M."/>
        </authorList>
    </citation>
    <scope>NUCLEOTIDE SEQUENCE [LARGE SCALE GENOMIC DNA]</scope>
    <source>
        <strain evidence="2 3">ATCC BAA-1139</strain>
    </source>
</reference>
<evidence type="ECO:0000313" key="3">
    <source>
        <dbReference type="Proteomes" id="UP000319449"/>
    </source>
</evidence>